<feature type="region of interest" description="Disordered" evidence="1">
    <location>
        <begin position="1"/>
        <end position="29"/>
    </location>
</feature>
<keyword evidence="3" id="KW-1185">Reference proteome</keyword>
<dbReference type="EMBL" id="JAXAVW010000051">
    <property type="protein sequence ID" value="MDX8036938.1"/>
    <property type="molecule type" value="Genomic_DNA"/>
</dbReference>
<comment type="caution">
    <text evidence="2">The sequence shown here is derived from an EMBL/GenBank/DDBJ whole genome shotgun (WGS) entry which is preliminary data.</text>
</comment>
<reference evidence="2 3" key="1">
    <citation type="submission" date="2023-11" db="EMBL/GenBank/DDBJ databases">
        <title>Lentzea sokolovensis, sp. nov., Lentzea kristufkii, sp. nov., and Lentzea miocenensis, sp. nov., rare actinobacteria from Sokolov Coal Basin, Miocene lacustrine sediment, Czech Republic.</title>
        <authorList>
            <person name="Lara A."/>
            <person name="Kotroba L."/>
            <person name="Nouioui I."/>
            <person name="Neumann-Schaal M."/>
            <person name="Mast Y."/>
            <person name="Chronakova A."/>
        </authorList>
    </citation>
    <scope>NUCLEOTIDE SEQUENCE [LARGE SCALE GENOMIC DNA]</scope>
    <source>
        <strain evidence="2 3">BCCO 10_0856</strain>
    </source>
</reference>
<gene>
    <name evidence="2" type="ORF">SK803_42655</name>
</gene>
<evidence type="ECO:0000313" key="3">
    <source>
        <dbReference type="Proteomes" id="UP001285521"/>
    </source>
</evidence>
<proteinExistence type="predicted"/>
<accession>A0ABU4TGD6</accession>
<evidence type="ECO:0000313" key="2">
    <source>
        <dbReference type="EMBL" id="MDX8036938.1"/>
    </source>
</evidence>
<evidence type="ECO:0008006" key="4">
    <source>
        <dbReference type="Google" id="ProtNLM"/>
    </source>
</evidence>
<protein>
    <recommendedName>
        <fullName evidence="4">DUF222 domain-containing protein</fullName>
    </recommendedName>
</protein>
<dbReference type="Proteomes" id="UP001285521">
    <property type="component" value="Unassembled WGS sequence"/>
</dbReference>
<dbReference type="RefSeq" id="WP_319971932.1">
    <property type="nucleotide sequence ID" value="NZ_JAXAVW010000051.1"/>
</dbReference>
<reference evidence="2 3" key="2">
    <citation type="submission" date="2023-11" db="EMBL/GenBank/DDBJ databases">
        <authorList>
            <person name="Lara A.C."/>
            <person name="Chronakova A."/>
        </authorList>
    </citation>
    <scope>NUCLEOTIDE SEQUENCE [LARGE SCALE GENOMIC DNA]</scope>
    <source>
        <strain evidence="2 3">BCCO 10_0856</strain>
    </source>
</reference>
<organism evidence="2 3">
    <name type="scientific">Lentzea miocenica</name>
    <dbReference type="NCBI Taxonomy" id="3095431"/>
    <lineage>
        <taxon>Bacteria</taxon>
        <taxon>Bacillati</taxon>
        <taxon>Actinomycetota</taxon>
        <taxon>Actinomycetes</taxon>
        <taxon>Pseudonocardiales</taxon>
        <taxon>Pseudonocardiaceae</taxon>
        <taxon>Lentzea</taxon>
    </lineage>
</organism>
<evidence type="ECO:0000256" key="1">
    <source>
        <dbReference type="SAM" id="MobiDB-lite"/>
    </source>
</evidence>
<name>A0ABU4TGD6_9PSEU</name>
<sequence length="362" mass="40506">MATPEEIVRSRLASEATNPQAQRGAAKISREHDLARIRHDAVQGCQAAVAVLAEHGFAGAELVKVEINHGGFLRDRIERFERAAWKVTTEQGRWMRDSHEQITVWLGADLRTYRRSGEGWTVAELADEHADVCRAALQVLGDLSDEYTVRMQNREVDLHIAQAFGLTLEEVSRALDDAMSPEAARLNTYCPLTVDEAALSLVRSRLRQAREWLETGRSPDDLAGLPTRDTPPAQWNLNASVTPRFNGVYELDRSVPQHASFSYLRFYPTGFVCGTTIGELDPVRPQSQAVRVPPPFRYLRVDNDRLPSEAFQLEGRTVSFELSSRFSQPTAVRGQFSEDGTYLEAASPDADFQGLWTFVFAS</sequence>